<sequence>MRQPFFLTTLEAATRGLAPEARLAHPFLRERIEGADAVVRSLGHLEEALGDEASAYLEFRGDAAAAVAWRAGKPDRRIEGVTLALINADGMIDDVRVAVRPLQWLGPWRDRLRRVMTAWNEERTLDPIGSAEAADSEPVPRRLPFPLSDEAVFHGPAFVRPVYGAAAVSHVLGHAGAVYGECEYGPALRNGAHFLRAFTSKRLPLEIVSIAHLDSDERIDEWTAFMQPWPSMVLFRDHLRSRLGGYLDASFYGDA</sequence>
<protein>
    <submittedName>
        <fullName evidence="1">Uncharacterized protein</fullName>
    </submittedName>
</protein>
<dbReference type="Gene3D" id="3.10.450.50">
    <property type="match status" value="2"/>
</dbReference>
<dbReference type="EMBL" id="LOWA01000020">
    <property type="protein sequence ID" value="KVE28214.1"/>
    <property type="molecule type" value="Genomic_DNA"/>
</dbReference>
<proteinExistence type="predicted"/>
<evidence type="ECO:0000313" key="2">
    <source>
        <dbReference type="Proteomes" id="UP000062788"/>
    </source>
</evidence>
<evidence type="ECO:0000313" key="1">
    <source>
        <dbReference type="EMBL" id="KVE28214.1"/>
    </source>
</evidence>
<gene>
    <name evidence="1" type="ORF">WS67_09430</name>
</gene>
<accession>A0A103E4I5</accession>
<dbReference type="OrthoDB" id="9022913at2"/>
<reference evidence="1 2" key="1">
    <citation type="submission" date="2015-11" db="EMBL/GenBank/DDBJ databases">
        <title>Expanding the genomic diversity of Burkholderia species for the development of highly accurate diagnostics.</title>
        <authorList>
            <person name="Sahl J."/>
            <person name="Keim P."/>
            <person name="Wagner D."/>
        </authorList>
    </citation>
    <scope>NUCLEOTIDE SEQUENCE [LARGE SCALE GENOMIC DNA]</scope>
    <source>
        <strain evidence="1 2">TSV85</strain>
    </source>
</reference>
<name>A0A103E4I5_9BURK</name>
<keyword evidence="2" id="KW-1185">Reference proteome</keyword>
<comment type="caution">
    <text evidence="1">The sequence shown here is derived from an EMBL/GenBank/DDBJ whole genome shotgun (WGS) entry which is preliminary data.</text>
</comment>
<organism evidence="1 2">
    <name type="scientific">Burkholderia singularis</name>
    <dbReference type="NCBI Taxonomy" id="1503053"/>
    <lineage>
        <taxon>Bacteria</taxon>
        <taxon>Pseudomonadati</taxon>
        <taxon>Pseudomonadota</taxon>
        <taxon>Betaproteobacteria</taxon>
        <taxon>Burkholderiales</taxon>
        <taxon>Burkholderiaceae</taxon>
        <taxon>Burkholderia</taxon>
        <taxon>pseudomallei group</taxon>
    </lineage>
</organism>
<dbReference type="AlphaFoldDB" id="A0A103E4I5"/>
<dbReference type="Proteomes" id="UP000062788">
    <property type="component" value="Unassembled WGS sequence"/>
</dbReference>
<dbReference type="RefSeq" id="WP_059515594.1">
    <property type="nucleotide sequence ID" value="NZ_LOWA01000020.1"/>
</dbReference>